<dbReference type="Proteomes" id="UP000233750">
    <property type="component" value="Unassembled WGS sequence"/>
</dbReference>
<evidence type="ECO:0000313" key="12">
    <source>
        <dbReference type="Proteomes" id="UP000233750"/>
    </source>
</evidence>
<organism evidence="11 12">
    <name type="scientific">Amycolatopsis echigonensis</name>
    <dbReference type="NCBI Taxonomy" id="2576905"/>
    <lineage>
        <taxon>Bacteria</taxon>
        <taxon>Bacillati</taxon>
        <taxon>Actinomycetota</taxon>
        <taxon>Actinomycetes</taxon>
        <taxon>Pseudonocardiales</taxon>
        <taxon>Pseudonocardiaceae</taxon>
        <taxon>Amycolatopsis</taxon>
    </lineage>
</organism>
<evidence type="ECO:0000256" key="2">
    <source>
        <dbReference type="ARBA" id="ARBA00010617"/>
    </source>
</evidence>
<evidence type="ECO:0000256" key="7">
    <source>
        <dbReference type="ARBA" id="ARBA00023033"/>
    </source>
</evidence>
<dbReference type="PANTHER" id="PTHR46696">
    <property type="entry name" value="P450, PUTATIVE (EUROFUNG)-RELATED"/>
    <property type="match status" value="1"/>
</dbReference>
<keyword evidence="12" id="KW-1185">Reference proteome</keyword>
<dbReference type="CDD" id="cd11030">
    <property type="entry name" value="CYP105-like"/>
    <property type="match status" value="1"/>
</dbReference>
<dbReference type="GO" id="GO:0020037">
    <property type="term" value="F:heme binding"/>
    <property type="evidence" value="ECO:0007669"/>
    <property type="project" value="InterPro"/>
</dbReference>
<gene>
    <name evidence="11" type="ORF">ATK30_2708</name>
</gene>
<evidence type="ECO:0000256" key="9">
    <source>
        <dbReference type="RuleBase" id="RU000461"/>
    </source>
</evidence>
<dbReference type="FunFam" id="1.10.630.10:FF:000018">
    <property type="entry name" value="Cytochrome P450 monooxygenase"/>
    <property type="match status" value="1"/>
</dbReference>
<accession>A0A2N3WDG6</accession>
<comment type="function">
    <text evidence="8">Involved in the coupling of aromatic side chains of the heptapeptide of vancomycin.</text>
</comment>
<dbReference type="EMBL" id="PJMY01000003">
    <property type="protein sequence ID" value="PKV91920.1"/>
    <property type="molecule type" value="Genomic_DNA"/>
</dbReference>
<feature type="compositionally biased region" description="Polar residues" evidence="10">
    <location>
        <begin position="1"/>
        <end position="10"/>
    </location>
</feature>
<evidence type="ECO:0000256" key="4">
    <source>
        <dbReference type="ARBA" id="ARBA00022723"/>
    </source>
</evidence>
<evidence type="ECO:0000256" key="5">
    <source>
        <dbReference type="ARBA" id="ARBA00023002"/>
    </source>
</evidence>
<dbReference type="SUPFAM" id="SSF48264">
    <property type="entry name" value="Cytochrome P450"/>
    <property type="match status" value="1"/>
</dbReference>
<dbReference type="InterPro" id="IPR017972">
    <property type="entry name" value="Cyt_P450_CS"/>
</dbReference>
<dbReference type="GO" id="GO:0004497">
    <property type="term" value="F:monooxygenase activity"/>
    <property type="evidence" value="ECO:0007669"/>
    <property type="project" value="UniProtKB-KW"/>
</dbReference>
<keyword evidence="5 9" id="KW-0560">Oxidoreductase</keyword>
<dbReference type="PROSITE" id="PS00086">
    <property type="entry name" value="CYTOCHROME_P450"/>
    <property type="match status" value="1"/>
</dbReference>
<dbReference type="InterPro" id="IPR001128">
    <property type="entry name" value="Cyt_P450"/>
</dbReference>
<dbReference type="RefSeq" id="WP_101435881.1">
    <property type="nucleotide sequence ID" value="NZ_PJMY01000003.1"/>
</dbReference>
<dbReference type="InterPro" id="IPR036396">
    <property type="entry name" value="Cyt_P450_sf"/>
</dbReference>
<keyword evidence="6 9" id="KW-0408">Iron</keyword>
<keyword evidence="4 9" id="KW-0479">Metal-binding</keyword>
<comment type="similarity">
    <text evidence="2 9">Belongs to the cytochrome P450 family.</text>
</comment>
<proteinExistence type="inferred from homology"/>
<reference evidence="11 12" key="1">
    <citation type="submission" date="2017-12" db="EMBL/GenBank/DDBJ databases">
        <title>Sequencing the genomes of 1000 Actinobacteria strains.</title>
        <authorList>
            <person name="Klenk H.-P."/>
        </authorList>
    </citation>
    <scope>NUCLEOTIDE SEQUENCE [LARGE SCALE GENOMIC DNA]</scope>
    <source>
        <strain evidence="11 12">DSM 45165</strain>
    </source>
</reference>
<evidence type="ECO:0000256" key="6">
    <source>
        <dbReference type="ARBA" id="ARBA00023004"/>
    </source>
</evidence>
<dbReference type="PRINTS" id="PR00385">
    <property type="entry name" value="P450"/>
</dbReference>
<protein>
    <submittedName>
        <fullName evidence="11">Cytochrome P450</fullName>
    </submittedName>
</protein>
<sequence>MTEVAQPSRTQPERAAFPMKRTCPFAPPPGYDRFRDARAHYVELEHSGQRAWVLNRHEDLRAMLNDPRFSSNRFNPGFPILFKDGQQRRPKLRPSLIAMDAPEHGPARRSVVGEFTVKRMKALQPRIQEIVDQHIDAMLAGDQPADLVSALSLPVPSLVICEQLGVPYSDHDFFQKHSSQILNRESSVEERGHAVEELQNYLSKLVSFKETEPADDLLSRQIAKKREEGAYDHDDLVSLAFLLLIAGHETTANMISLGTVALLENPDALAAIKEDPGKTLDAVEELLRYFTIAELATTRVALEDVDIAGVTIKAGEGVLGLSYAANFDPEVFPEPERLDITRGGRHHVAFGFGAHQCLGQNLARMELQIVFDTLFRRIPTLRLAVPVDQLPFKHDSGVFGLYCLPVSW</sequence>
<name>A0A2N3WDG6_9PSEU</name>
<dbReference type="Pfam" id="PF00067">
    <property type="entry name" value="p450"/>
    <property type="match status" value="1"/>
</dbReference>
<dbReference type="PANTHER" id="PTHR46696:SF1">
    <property type="entry name" value="CYTOCHROME P450 YJIB-RELATED"/>
    <property type="match status" value="1"/>
</dbReference>
<dbReference type="GO" id="GO:0016705">
    <property type="term" value="F:oxidoreductase activity, acting on paired donors, with incorporation or reduction of molecular oxygen"/>
    <property type="evidence" value="ECO:0007669"/>
    <property type="project" value="InterPro"/>
</dbReference>
<evidence type="ECO:0000256" key="10">
    <source>
        <dbReference type="SAM" id="MobiDB-lite"/>
    </source>
</evidence>
<dbReference type="OrthoDB" id="3664945at2"/>
<dbReference type="InterPro" id="IPR002397">
    <property type="entry name" value="Cyt_P450_B"/>
</dbReference>
<comment type="pathway">
    <text evidence="1">Antibiotic biosynthesis; vancomycin biosynthesis.</text>
</comment>
<evidence type="ECO:0000256" key="1">
    <source>
        <dbReference type="ARBA" id="ARBA00004660"/>
    </source>
</evidence>
<evidence type="ECO:0000256" key="3">
    <source>
        <dbReference type="ARBA" id="ARBA00022617"/>
    </source>
</evidence>
<evidence type="ECO:0000313" key="11">
    <source>
        <dbReference type="EMBL" id="PKV91920.1"/>
    </source>
</evidence>
<dbReference type="GO" id="GO:0005506">
    <property type="term" value="F:iron ion binding"/>
    <property type="evidence" value="ECO:0007669"/>
    <property type="project" value="InterPro"/>
</dbReference>
<dbReference type="AlphaFoldDB" id="A0A2N3WDG6"/>
<comment type="caution">
    <text evidence="11">The sequence shown here is derived from an EMBL/GenBank/DDBJ whole genome shotgun (WGS) entry which is preliminary data.</text>
</comment>
<keyword evidence="3 9" id="KW-0349">Heme</keyword>
<keyword evidence="7 9" id="KW-0503">Monooxygenase</keyword>
<dbReference type="PRINTS" id="PR00359">
    <property type="entry name" value="BP450"/>
</dbReference>
<dbReference type="Gene3D" id="1.10.630.10">
    <property type="entry name" value="Cytochrome P450"/>
    <property type="match status" value="1"/>
</dbReference>
<feature type="region of interest" description="Disordered" evidence="10">
    <location>
        <begin position="1"/>
        <end position="22"/>
    </location>
</feature>
<evidence type="ECO:0000256" key="8">
    <source>
        <dbReference type="ARBA" id="ARBA00055433"/>
    </source>
</evidence>